<evidence type="ECO:0000256" key="1">
    <source>
        <dbReference type="SAM" id="Phobius"/>
    </source>
</evidence>
<feature type="transmembrane region" description="Helical" evidence="1">
    <location>
        <begin position="48"/>
        <end position="71"/>
    </location>
</feature>
<keyword evidence="1" id="KW-1133">Transmembrane helix</keyword>
<dbReference type="AlphaFoldDB" id="A0A3N6MWL7"/>
<evidence type="ECO:0000313" key="2">
    <source>
        <dbReference type="EMBL" id="RQH00792.1"/>
    </source>
</evidence>
<comment type="caution">
    <text evidence="2">The sequence shown here is derived from an EMBL/GenBank/DDBJ whole genome shotgun (WGS) entry which is preliminary data.</text>
</comment>
<keyword evidence="1" id="KW-0812">Transmembrane</keyword>
<sequence length="227" mass="24480">MTWASASIGELGWARLLERLLYLFPPVIGVGIVGMLQETEPGVPGLQWGLVLIGTFGYTFLTLGVAVAVFFDASRIRRRPRASGSWKPNPWLNAVLAVVWAPAAGVVYLARRHKRFGTPPGWSGWWLVVAVSLAMTVVGIATAVVAIVLAIPGLVWAALGLTGAIVFGTFPIAIHQDAAYVCVYGDSWRPNPGLYLGVAFVSLFVPPLQPLVAGYYLYRRHQTIGVP</sequence>
<feature type="transmembrane region" description="Helical" evidence="1">
    <location>
        <begin position="122"/>
        <end position="147"/>
    </location>
</feature>
<proteinExistence type="predicted"/>
<feature type="transmembrane region" description="Helical" evidence="1">
    <location>
        <begin position="20"/>
        <end position="36"/>
    </location>
</feature>
<gene>
    <name evidence="2" type="ORF">EA472_09135</name>
</gene>
<keyword evidence="3" id="KW-1185">Reference proteome</keyword>
<accession>A0A3N6MWL7</accession>
<organism evidence="2 3">
    <name type="scientific">Natrarchaeobius chitinivorans</name>
    <dbReference type="NCBI Taxonomy" id="1679083"/>
    <lineage>
        <taxon>Archaea</taxon>
        <taxon>Methanobacteriati</taxon>
        <taxon>Methanobacteriota</taxon>
        <taxon>Stenosarchaea group</taxon>
        <taxon>Halobacteria</taxon>
        <taxon>Halobacteriales</taxon>
        <taxon>Natrialbaceae</taxon>
        <taxon>Natrarchaeobius</taxon>
    </lineage>
</organism>
<name>A0A3N6MWL7_NATCH</name>
<protein>
    <submittedName>
        <fullName evidence="2">Uncharacterized protein</fullName>
    </submittedName>
</protein>
<feature type="transmembrane region" description="Helical" evidence="1">
    <location>
        <begin position="194"/>
        <end position="218"/>
    </location>
</feature>
<dbReference type="Proteomes" id="UP000281431">
    <property type="component" value="Unassembled WGS sequence"/>
</dbReference>
<keyword evidence="1" id="KW-0472">Membrane</keyword>
<evidence type="ECO:0000313" key="3">
    <source>
        <dbReference type="Proteomes" id="UP000281431"/>
    </source>
</evidence>
<feature type="transmembrane region" description="Helical" evidence="1">
    <location>
        <begin position="91"/>
        <end position="110"/>
    </location>
</feature>
<dbReference type="OrthoDB" id="185849at2157"/>
<feature type="transmembrane region" description="Helical" evidence="1">
    <location>
        <begin position="154"/>
        <end position="174"/>
    </location>
</feature>
<dbReference type="EMBL" id="REFZ01000005">
    <property type="protein sequence ID" value="RQH00792.1"/>
    <property type="molecule type" value="Genomic_DNA"/>
</dbReference>
<reference evidence="2 3" key="1">
    <citation type="submission" date="2018-10" db="EMBL/GenBank/DDBJ databases">
        <title>Natrarchaeobius chitinivorans gen. nov., sp. nov., and Natrarchaeobius haloalkaliphilus sp. nov., alkaliphilic, chitin-utilizing haloarchaea from hypersaline alkaline lakes.</title>
        <authorList>
            <person name="Sorokin D.Y."/>
            <person name="Elcheninov A.G."/>
            <person name="Kostrikina N.A."/>
            <person name="Bale N.J."/>
            <person name="Sinninghe Damste J.S."/>
            <person name="Khijniak T.V."/>
            <person name="Kublanov I.V."/>
            <person name="Toshchakov S.V."/>
        </authorList>
    </citation>
    <scope>NUCLEOTIDE SEQUENCE [LARGE SCALE GENOMIC DNA]</scope>
    <source>
        <strain evidence="2 3">AArcht7</strain>
    </source>
</reference>